<dbReference type="EMBL" id="JBHFNS010000073">
    <property type="protein sequence ID" value="MFB2937394.1"/>
    <property type="molecule type" value="Genomic_DNA"/>
</dbReference>
<dbReference type="RefSeq" id="WP_413258879.1">
    <property type="nucleotide sequence ID" value="NZ_JBHFNS010000073.1"/>
</dbReference>
<protein>
    <recommendedName>
        <fullName evidence="4">DUF2325 domain-containing protein</fullName>
    </recommendedName>
</protein>
<keyword evidence="3" id="KW-1185">Reference proteome</keyword>
<comment type="caution">
    <text evidence="2">The sequence shown here is derived from an EMBL/GenBank/DDBJ whole genome shotgun (WGS) entry which is preliminary data.</text>
</comment>
<feature type="coiled-coil region" evidence="1">
    <location>
        <begin position="221"/>
        <end position="392"/>
    </location>
</feature>
<gene>
    <name evidence="2" type="ORF">ACE1B6_19275</name>
</gene>
<evidence type="ECO:0000313" key="2">
    <source>
        <dbReference type="EMBL" id="MFB2937394.1"/>
    </source>
</evidence>
<evidence type="ECO:0000313" key="3">
    <source>
        <dbReference type="Proteomes" id="UP001576776"/>
    </source>
</evidence>
<reference evidence="2 3" key="1">
    <citation type="submission" date="2024-09" db="EMBL/GenBank/DDBJ databases">
        <title>Floridaenema gen nov. (Aerosakkonemataceae, Aerosakkonematales ord. nov., Cyanobacteria) from benthic tropical and subtropical fresh waters, with the description of four new species.</title>
        <authorList>
            <person name="Moretto J.A."/>
            <person name="Berthold D.E."/>
            <person name="Lefler F.W."/>
            <person name="Huang I.-S."/>
            <person name="Laughinghouse H. IV."/>
        </authorList>
    </citation>
    <scope>NUCLEOTIDE SEQUENCE [LARGE SCALE GENOMIC DNA]</scope>
    <source>
        <strain evidence="2 3">BLCC-F154</strain>
    </source>
</reference>
<evidence type="ECO:0008006" key="4">
    <source>
        <dbReference type="Google" id="ProtNLM"/>
    </source>
</evidence>
<sequence>MNIIFASLGRLGLISSVAISLAMISNWGQYKGYWHNTIYKVQTVDINILTHTLPTKLSALILAGYEKEIQRTINSNYGLFGIVVTDCKTEVKECPEQQIIYSSDSQLSWKNQLKVIDLLAHPYNVLRDPPPLLSESDYSNPRSTERTTTGIINSGKVIGRVYYVRGIPPSFIADYSKWLFNPLSATGNHRYYLLTTGLYLLGGVASWIFIEALLYHKRSQQGRVQEELERLKLELQEKNQLIPKLIIQKEQALGEIRGLQAEKEESIQELKQDIVDYEKELVEKEEQQQEQVKTLAQLQKDLVQMQSLNTGAQGEIEKREKAIAQLQQQIELWEIEKQNKTQILEEMRQDLQATQQQKIEFQNQIQAQKQLIENLNQKLKETERESQLLEKKLARNPKVKELLSSLETARVESEQISKYSKEFEEYLLQENQDLENDKLKLKTENEQLKQDYELALNNIRDLEEELLQYTHNFSEPSENIDLSGIRLALVGGHENTRFAVLSKLKNRYGLQEYVQIDSSRRRYLNHGCLKAKLSNCDLIVLITGFMGHSLSDAVMSLKNSGALKGDVLKLTTQSNATSSVLREIVNYFMSKS</sequence>
<dbReference type="Proteomes" id="UP001576776">
    <property type="component" value="Unassembled WGS sequence"/>
</dbReference>
<dbReference type="PANTHER" id="PTHR23159">
    <property type="entry name" value="CENTROSOMAL PROTEIN 2"/>
    <property type="match status" value="1"/>
</dbReference>
<name>A0ABV4YGS5_9CYAN</name>
<evidence type="ECO:0000256" key="1">
    <source>
        <dbReference type="SAM" id="Coils"/>
    </source>
</evidence>
<feature type="coiled-coil region" evidence="1">
    <location>
        <begin position="424"/>
        <end position="472"/>
    </location>
</feature>
<organism evidence="2 3">
    <name type="scientific">Floridaenema fluviatile BLCC-F154</name>
    <dbReference type="NCBI Taxonomy" id="3153640"/>
    <lineage>
        <taxon>Bacteria</taxon>
        <taxon>Bacillati</taxon>
        <taxon>Cyanobacteriota</taxon>
        <taxon>Cyanophyceae</taxon>
        <taxon>Oscillatoriophycideae</taxon>
        <taxon>Aerosakkonematales</taxon>
        <taxon>Aerosakkonemataceae</taxon>
        <taxon>Floridanema</taxon>
        <taxon>Floridanema fluviatile</taxon>
    </lineage>
</organism>
<proteinExistence type="predicted"/>
<dbReference type="PANTHER" id="PTHR23159:SF31">
    <property type="entry name" value="CENTROSOME-ASSOCIATED PROTEIN CEP250 ISOFORM X1"/>
    <property type="match status" value="1"/>
</dbReference>
<keyword evidence="1" id="KW-0175">Coiled coil</keyword>
<accession>A0ABV4YGS5</accession>